<reference evidence="2 3" key="1">
    <citation type="journal article" date="2015" name="Genome Biol.">
        <title>Comparative genomics of Steinernema reveals deeply conserved gene regulatory networks.</title>
        <authorList>
            <person name="Dillman A.R."/>
            <person name="Macchietto M."/>
            <person name="Porter C.F."/>
            <person name="Rogers A."/>
            <person name="Williams B."/>
            <person name="Antoshechkin I."/>
            <person name="Lee M.M."/>
            <person name="Goodwin Z."/>
            <person name="Lu X."/>
            <person name="Lewis E.E."/>
            <person name="Goodrich-Blair H."/>
            <person name="Stock S.P."/>
            <person name="Adams B.J."/>
            <person name="Sternberg P.W."/>
            <person name="Mortazavi A."/>
        </authorList>
    </citation>
    <scope>NUCLEOTIDE SEQUENCE [LARGE SCALE GENOMIC DNA]</scope>
    <source>
        <strain evidence="2 3">ALL</strain>
    </source>
</reference>
<protein>
    <recommendedName>
        <fullName evidence="1">DUF1758 domain-containing protein</fullName>
    </recommendedName>
</protein>
<evidence type="ECO:0000259" key="1">
    <source>
        <dbReference type="Pfam" id="PF05585"/>
    </source>
</evidence>
<dbReference type="AlphaFoldDB" id="A0A4U8UM53"/>
<keyword evidence="3" id="KW-1185">Reference proteome</keyword>
<sequence length="247" mass="28521">MKLETVGIEHLSIRAFNAKQATFVKSHVVNVVLQDNYGRNHTIQACTTEGLHGSIRKLPLSRADRDYIVTNEIELDETHKLPRSYTPRLLIGCDYVWEFLVSTKEREILPSGRQLIPTATGYIVSGKSKVSTPAPDYSMMAIIEPVIDPVTEEEDKQRWKRSIEMEQVGCENPQETKNDEIERINQAVVRQFKETIQKRDDGYHVKFPWKEDHDELPDNFGIAFQRLKSTVNFLNKRDGLFEAYNQI</sequence>
<dbReference type="OrthoDB" id="5864674at2759"/>
<dbReference type="Proteomes" id="UP000298663">
    <property type="component" value="Chromosome X"/>
</dbReference>
<dbReference type="InterPro" id="IPR008737">
    <property type="entry name" value="DUF1758"/>
</dbReference>
<dbReference type="STRING" id="34508.A0A4U8UM53"/>
<name>A0A4U8UM53_STECR</name>
<reference evidence="2 3" key="2">
    <citation type="journal article" date="2019" name="G3 (Bethesda)">
        <title>Hybrid Assembly of the Genome of the Entomopathogenic Nematode Steinernema carpocapsae Identifies the X-Chromosome.</title>
        <authorList>
            <person name="Serra L."/>
            <person name="Macchietto M."/>
            <person name="Macias-Munoz A."/>
            <person name="McGill C.J."/>
            <person name="Rodriguez I.M."/>
            <person name="Rodriguez B."/>
            <person name="Murad R."/>
            <person name="Mortazavi A."/>
        </authorList>
    </citation>
    <scope>NUCLEOTIDE SEQUENCE [LARGE SCALE GENOMIC DNA]</scope>
    <source>
        <strain evidence="2 3">ALL</strain>
    </source>
</reference>
<organism evidence="2 3">
    <name type="scientific">Steinernema carpocapsae</name>
    <name type="common">Entomopathogenic nematode</name>
    <dbReference type="NCBI Taxonomy" id="34508"/>
    <lineage>
        <taxon>Eukaryota</taxon>
        <taxon>Metazoa</taxon>
        <taxon>Ecdysozoa</taxon>
        <taxon>Nematoda</taxon>
        <taxon>Chromadorea</taxon>
        <taxon>Rhabditida</taxon>
        <taxon>Tylenchina</taxon>
        <taxon>Panagrolaimomorpha</taxon>
        <taxon>Strongyloidoidea</taxon>
        <taxon>Steinernematidae</taxon>
        <taxon>Steinernema</taxon>
    </lineage>
</organism>
<evidence type="ECO:0000313" key="2">
    <source>
        <dbReference type="EMBL" id="TMS33197.1"/>
    </source>
</evidence>
<dbReference type="EMBL" id="CM016762">
    <property type="protein sequence ID" value="TMS33197.1"/>
    <property type="molecule type" value="Genomic_DNA"/>
</dbReference>
<evidence type="ECO:0000313" key="3">
    <source>
        <dbReference type="Proteomes" id="UP000298663"/>
    </source>
</evidence>
<accession>A0A4U8UM53</accession>
<comment type="caution">
    <text evidence="2">The sequence shown here is derived from an EMBL/GenBank/DDBJ whole genome shotgun (WGS) entry which is preliminary data.</text>
</comment>
<dbReference type="EMBL" id="AZBU02000001">
    <property type="protein sequence ID" value="TMS33197.1"/>
    <property type="molecule type" value="Genomic_DNA"/>
</dbReference>
<dbReference type="Pfam" id="PF05585">
    <property type="entry name" value="DUF1758"/>
    <property type="match status" value="1"/>
</dbReference>
<gene>
    <name evidence="2" type="ORF">L596_000964</name>
</gene>
<feature type="domain" description="DUF1758" evidence="1">
    <location>
        <begin position="11"/>
        <end position="128"/>
    </location>
</feature>
<proteinExistence type="predicted"/>